<gene>
    <name evidence="2" type="ORF">J2Z56_002799</name>
    <name evidence="3" type="ORF">J2Z57_002688</name>
</gene>
<feature type="transmembrane region" description="Helical" evidence="1">
    <location>
        <begin position="7"/>
        <end position="25"/>
    </location>
</feature>
<organism evidence="2 4">
    <name type="scientific">Formosa algae</name>
    <dbReference type="NCBI Taxonomy" id="225843"/>
    <lineage>
        <taxon>Bacteria</taxon>
        <taxon>Pseudomonadati</taxon>
        <taxon>Bacteroidota</taxon>
        <taxon>Flavobacteriia</taxon>
        <taxon>Flavobacteriales</taxon>
        <taxon>Flavobacteriaceae</taxon>
        <taxon>Formosa</taxon>
    </lineage>
</organism>
<accession>A0A9X0YMW8</accession>
<name>A0A9X0YMW8_9FLAO</name>
<dbReference type="EMBL" id="JAGGJQ010000008">
    <property type="protein sequence ID" value="MBP1840868.1"/>
    <property type="molecule type" value="Genomic_DNA"/>
</dbReference>
<dbReference type="EMBL" id="JAUSUU010000008">
    <property type="protein sequence ID" value="MDQ0336235.1"/>
    <property type="molecule type" value="Genomic_DNA"/>
</dbReference>
<reference evidence="2" key="1">
    <citation type="submission" date="2021-03" db="EMBL/GenBank/DDBJ databases">
        <title>Genomic Encyclopedia of Type Strains, Phase IV (KMG-IV): sequencing the most valuable type-strain genomes for metagenomic binning, comparative biology and taxonomic classification.</title>
        <authorList>
            <person name="Goeker M."/>
        </authorList>
    </citation>
    <scope>NUCLEOTIDE SEQUENCE</scope>
    <source>
        <strain evidence="2">DSM 15523</strain>
        <strain evidence="3 5">DSM 16476</strain>
    </source>
</reference>
<dbReference type="Proteomes" id="UP001138672">
    <property type="component" value="Unassembled WGS sequence"/>
</dbReference>
<evidence type="ECO:0000313" key="3">
    <source>
        <dbReference type="EMBL" id="MDQ0336235.1"/>
    </source>
</evidence>
<dbReference type="Proteomes" id="UP001231587">
    <property type="component" value="Unassembled WGS sequence"/>
</dbReference>
<evidence type="ECO:0000313" key="2">
    <source>
        <dbReference type="EMBL" id="MBP1840868.1"/>
    </source>
</evidence>
<evidence type="ECO:0000313" key="4">
    <source>
        <dbReference type="Proteomes" id="UP001138672"/>
    </source>
</evidence>
<keyword evidence="5" id="KW-1185">Reference proteome</keyword>
<evidence type="ECO:0000313" key="5">
    <source>
        <dbReference type="Proteomes" id="UP001231587"/>
    </source>
</evidence>
<comment type="caution">
    <text evidence="2">The sequence shown here is derived from an EMBL/GenBank/DDBJ whole genome shotgun (WGS) entry which is preliminary data.</text>
</comment>
<sequence>MTLIHRIGYYLGGFSLGLILLAFFLSGKKTSCSYGLDARVIKNINTKPVVYSENAKSIIKNQSIDTIILNHVLHKGDVDFSKSDTSSEPCKTYYLNGTLDKKSIALIIKNCKEKATIEDIKLLD</sequence>
<dbReference type="AlphaFoldDB" id="A0A9X0YMW8"/>
<evidence type="ECO:0008006" key="6">
    <source>
        <dbReference type="Google" id="ProtNLM"/>
    </source>
</evidence>
<dbReference type="RefSeq" id="WP_057782081.1">
    <property type="nucleotide sequence ID" value="NZ_JAGGJQ010000008.1"/>
</dbReference>
<dbReference type="OrthoDB" id="1466970at2"/>
<keyword evidence="1" id="KW-1133">Transmembrane helix</keyword>
<protein>
    <recommendedName>
        <fullName evidence="6">DUF4258 domain-containing protein</fullName>
    </recommendedName>
</protein>
<keyword evidence="1" id="KW-0812">Transmembrane</keyword>
<evidence type="ECO:0000256" key="1">
    <source>
        <dbReference type="SAM" id="Phobius"/>
    </source>
</evidence>
<proteinExistence type="predicted"/>
<keyword evidence="1" id="KW-0472">Membrane</keyword>